<dbReference type="PRINTS" id="PR00080">
    <property type="entry name" value="SDRFAMILY"/>
</dbReference>
<evidence type="ECO:0000259" key="3">
    <source>
        <dbReference type="SMART" id="SM00822"/>
    </source>
</evidence>
<proteinExistence type="inferred from homology"/>
<dbReference type="InterPro" id="IPR057326">
    <property type="entry name" value="KR_dom"/>
</dbReference>
<evidence type="ECO:0000313" key="5">
    <source>
        <dbReference type="Proteomes" id="UP000616114"/>
    </source>
</evidence>
<dbReference type="PANTHER" id="PTHR43639">
    <property type="entry name" value="OXIDOREDUCTASE, SHORT-CHAIN DEHYDROGENASE/REDUCTASE FAMILY (AFU_ORTHOLOGUE AFUA_5G02870)"/>
    <property type="match status" value="1"/>
</dbReference>
<comment type="caution">
    <text evidence="4">The sequence shown here is derived from an EMBL/GenBank/DDBJ whole genome shotgun (WGS) entry which is preliminary data.</text>
</comment>
<reference evidence="4" key="1">
    <citation type="journal article" date="2014" name="Int. J. Syst. Evol. Microbiol.">
        <title>Complete genome sequence of Corynebacterium casei LMG S-19264T (=DSM 44701T), isolated from a smear-ripened cheese.</title>
        <authorList>
            <consortium name="US DOE Joint Genome Institute (JGI-PGF)"/>
            <person name="Walter F."/>
            <person name="Albersmeier A."/>
            <person name="Kalinowski J."/>
            <person name="Ruckert C."/>
        </authorList>
    </citation>
    <scope>NUCLEOTIDE SEQUENCE</scope>
    <source>
        <strain evidence="4">CGMCC 1.12785</strain>
    </source>
</reference>
<dbReference type="Gene3D" id="3.40.50.720">
    <property type="entry name" value="NAD(P)-binding Rossmann-like Domain"/>
    <property type="match status" value="1"/>
</dbReference>
<reference evidence="4" key="2">
    <citation type="submission" date="2020-09" db="EMBL/GenBank/DDBJ databases">
        <authorList>
            <person name="Sun Q."/>
            <person name="Zhou Y."/>
        </authorList>
    </citation>
    <scope>NUCLEOTIDE SEQUENCE</scope>
    <source>
        <strain evidence="4">CGMCC 1.12785</strain>
    </source>
</reference>
<organism evidence="4 5">
    <name type="scientific">Sediminivirga luteola</name>
    <dbReference type="NCBI Taxonomy" id="1774748"/>
    <lineage>
        <taxon>Bacteria</taxon>
        <taxon>Bacillati</taxon>
        <taxon>Actinomycetota</taxon>
        <taxon>Actinomycetes</taxon>
        <taxon>Micrococcales</taxon>
        <taxon>Brevibacteriaceae</taxon>
        <taxon>Sediminivirga</taxon>
    </lineage>
</organism>
<evidence type="ECO:0000313" key="4">
    <source>
        <dbReference type="EMBL" id="GGA04825.1"/>
    </source>
</evidence>
<dbReference type="SMART" id="SM00822">
    <property type="entry name" value="PKS_KR"/>
    <property type="match status" value="1"/>
</dbReference>
<dbReference type="PRINTS" id="PR00081">
    <property type="entry name" value="GDHRDH"/>
</dbReference>
<name>A0A8J2XJC4_9MICO</name>
<dbReference type="Pfam" id="PF13561">
    <property type="entry name" value="adh_short_C2"/>
    <property type="match status" value="1"/>
</dbReference>
<dbReference type="InterPro" id="IPR036291">
    <property type="entry name" value="NAD(P)-bd_dom_sf"/>
</dbReference>
<gene>
    <name evidence="4" type="ORF">GCM10011333_04310</name>
</gene>
<dbReference type="PROSITE" id="PS00061">
    <property type="entry name" value="ADH_SHORT"/>
    <property type="match status" value="1"/>
</dbReference>
<dbReference type="RefSeq" id="WP_188549286.1">
    <property type="nucleotide sequence ID" value="NZ_BMFY01000002.1"/>
</dbReference>
<dbReference type="EMBL" id="BMFY01000002">
    <property type="protein sequence ID" value="GGA04825.1"/>
    <property type="molecule type" value="Genomic_DNA"/>
</dbReference>
<dbReference type="PANTHER" id="PTHR43639:SF1">
    <property type="entry name" value="SHORT-CHAIN DEHYDROGENASE_REDUCTASE FAMILY PROTEIN"/>
    <property type="match status" value="1"/>
</dbReference>
<feature type="domain" description="Ketoreductase" evidence="3">
    <location>
        <begin position="7"/>
        <end position="190"/>
    </location>
</feature>
<dbReference type="GO" id="GO:0016491">
    <property type="term" value="F:oxidoreductase activity"/>
    <property type="evidence" value="ECO:0007669"/>
    <property type="project" value="UniProtKB-KW"/>
</dbReference>
<dbReference type="FunFam" id="3.40.50.720:FF:000084">
    <property type="entry name" value="Short-chain dehydrogenase reductase"/>
    <property type="match status" value="1"/>
</dbReference>
<dbReference type="Proteomes" id="UP000616114">
    <property type="component" value="Unassembled WGS sequence"/>
</dbReference>
<dbReference type="CDD" id="cd05233">
    <property type="entry name" value="SDR_c"/>
    <property type="match status" value="1"/>
</dbReference>
<evidence type="ECO:0000256" key="1">
    <source>
        <dbReference type="ARBA" id="ARBA00006484"/>
    </source>
</evidence>
<sequence length="250" mass="25974">MTASPRPVTLVTGGGRGIGAAIARRLAAEGHDLVLNYRARAQEAEATAAACRAAGASVHMVQADLADLTQAARLVPAAIAEFGQLDHLINNAGVTGRVGPFEQVDLEHTEFMFRLNAFAPILLSQHLVGHLRESGRPGSIVNISSIVAGNGAPNRYIPYAMSKAALNTLTVGLSKEAGPDGIRVNTVTPGTIRTEIHADAGVPDAPEERAKDFPLQRAGEPEEVAAAVAYLVSEDAAYVTGTEIRVTGGG</sequence>
<dbReference type="InterPro" id="IPR020904">
    <property type="entry name" value="Sc_DH/Rdtase_CS"/>
</dbReference>
<keyword evidence="5" id="KW-1185">Reference proteome</keyword>
<protein>
    <submittedName>
        <fullName evidence="4">Glucose-1-dehydrogenase</fullName>
    </submittedName>
</protein>
<comment type="similarity">
    <text evidence="1">Belongs to the short-chain dehydrogenases/reductases (SDR) family.</text>
</comment>
<accession>A0A8J2XJC4</accession>
<dbReference type="InterPro" id="IPR002347">
    <property type="entry name" value="SDR_fam"/>
</dbReference>
<keyword evidence="2" id="KW-0560">Oxidoreductase</keyword>
<dbReference type="SUPFAM" id="SSF51735">
    <property type="entry name" value="NAD(P)-binding Rossmann-fold domains"/>
    <property type="match status" value="1"/>
</dbReference>
<dbReference type="AlphaFoldDB" id="A0A8J2XJC4"/>
<evidence type="ECO:0000256" key="2">
    <source>
        <dbReference type="ARBA" id="ARBA00023002"/>
    </source>
</evidence>